<evidence type="ECO:0000256" key="2">
    <source>
        <dbReference type="ARBA" id="ARBA00023125"/>
    </source>
</evidence>
<evidence type="ECO:0000256" key="1">
    <source>
        <dbReference type="ARBA" id="ARBA00023015"/>
    </source>
</evidence>
<dbReference type="InterPro" id="IPR036388">
    <property type="entry name" value="WH-like_DNA-bd_sf"/>
</dbReference>
<dbReference type="RefSeq" id="WP_380227991.1">
    <property type="nucleotide sequence ID" value="NZ_JBHSOF010000038.1"/>
</dbReference>
<protein>
    <submittedName>
        <fullName evidence="5">ArsR/SmtB family transcription factor</fullName>
    </submittedName>
</protein>
<dbReference type="PANTHER" id="PTHR33154">
    <property type="entry name" value="TRANSCRIPTIONAL REGULATOR, ARSR FAMILY"/>
    <property type="match status" value="1"/>
</dbReference>
<evidence type="ECO:0000313" key="6">
    <source>
        <dbReference type="Proteomes" id="UP001595975"/>
    </source>
</evidence>
<evidence type="ECO:0000259" key="4">
    <source>
        <dbReference type="SMART" id="SM00418"/>
    </source>
</evidence>
<dbReference type="Gene3D" id="1.10.10.10">
    <property type="entry name" value="Winged helix-like DNA-binding domain superfamily/Winged helix DNA-binding domain"/>
    <property type="match status" value="1"/>
</dbReference>
<comment type="caution">
    <text evidence="5">The sequence shown here is derived from an EMBL/GenBank/DDBJ whole genome shotgun (WGS) entry which is preliminary data.</text>
</comment>
<name>A0ABW0X9B0_9ACTN</name>
<dbReference type="EMBL" id="JBHSOF010000038">
    <property type="protein sequence ID" value="MFC5666318.1"/>
    <property type="molecule type" value="Genomic_DNA"/>
</dbReference>
<dbReference type="InterPro" id="IPR011991">
    <property type="entry name" value="ArsR-like_HTH"/>
</dbReference>
<accession>A0ABW0X9B0</accession>
<evidence type="ECO:0000256" key="3">
    <source>
        <dbReference type="ARBA" id="ARBA00023163"/>
    </source>
</evidence>
<keyword evidence="2" id="KW-0238">DNA-binding</keyword>
<dbReference type="SMART" id="SM00418">
    <property type="entry name" value="HTH_ARSR"/>
    <property type="match status" value="1"/>
</dbReference>
<reference evidence="6" key="1">
    <citation type="journal article" date="2019" name="Int. J. Syst. Evol. Microbiol.">
        <title>The Global Catalogue of Microorganisms (GCM) 10K type strain sequencing project: providing services to taxonomists for standard genome sequencing and annotation.</title>
        <authorList>
            <consortium name="The Broad Institute Genomics Platform"/>
            <consortium name="The Broad Institute Genome Sequencing Center for Infectious Disease"/>
            <person name="Wu L."/>
            <person name="Ma J."/>
        </authorList>
    </citation>
    <scope>NUCLEOTIDE SEQUENCE [LARGE SCALE GENOMIC DNA]</scope>
    <source>
        <strain evidence="6">CGMCC 4.1437</strain>
    </source>
</reference>
<dbReference type="Pfam" id="PF12840">
    <property type="entry name" value="HTH_20"/>
    <property type="match status" value="1"/>
</dbReference>
<feature type="domain" description="HTH arsR-type" evidence="4">
    <location>
        <begin position="13"/>
        <end position="92"/>
    </location>
</feature>
<organism evidence="5 6">
    <name type="scientific">Kitasatospora misakiensis</name>
    <dbReference type="NCBI Taxonomy" id="67330"/>
    <lineage>
        <taxon>Bacteria</taxon>
        <taxon>Bacillati</taxon>
        <taxon>Actinomycetota</taxon>
        <taxon>Actinomycetes</taxon>
        <taxon>Kitasatosporales</taxon>
        <taxon>Streptomycetaceae</taxon>
        <taxon>Kitasatospora</taxon>
    </lineage>
</organism>
<dbReference type="InterPro" id="IPR051081">
    <property type="entry name" value="HTH_MetalResp_TranReg"/>
</dbReference>
<keyword evidence="1" id="KW-0805">Transcription regulation</keyword>
<gene>
    <name evidence="5" type="ORF">ACFP3U_25535</name>
</gene>
<dbReference type="CDD" id="cd00090">
    <property type="entry name" value="HTH_ARSR"/>
    <property type="match status" value="1"/>
</dbReference>
<proteinExistence type="predicted"/>
<keyword evidence="3" id="KW-0804">Transcription</keyword>
<evidence type="ECO:0000313" key="5">
    <source>
        <dbReference type="EMBL" id="MFC5666318.1"/>
    </source>
</evidence>
<keyword evidence="6" id="KW-1185">Reference proteome</keyword>
<dbReference type="Proteomes" id="UP001595975">
    <property type="component" value="Unassembled WGS sequence"/>
</dbReference>
<dbReference type="PANTHER" id="PTHR33154:SF15">
    <property type="entry name" value="REGULATORY PROTEIN ARSR"/>
    <property type="match status" value="1"/>
</dbReference>
<dbReference type="InterPro" id="IPR036390">
    <property type="entry name" value="WH_DNA-bd_sf"/>
</dbReference>
<dbReference type="InterPro" id="IPR001845">
    <property type="entry name" value="HTH_ArsR_DNA-bd_dom"/>
</dbReference>
<dbReference type="SUPFAM" id="SSF46785">
    <property type="entry name" value="Winged helix' DNA-binding domain"/>
    <property type="match status" value="1"/>
</dbReference>
<sequence>MTDNDVQQIRDTRALAALTHPLRRRLMDVMKLNGPATASVLSQTTGQAVGNISHHLRVLADAGLVEEVPELARDRRERWWQLVSNVVRWAHNDFEHDPATEAVADSAARLLLDRHMHFVRAWMVERESDGPDWRSGCSVSTETWMHLTPDEARRLAEELTTLLDRWASRPIPDDGQQRRPVFAFAHAVPAKP</sequence>